<evidence type="ECO:0000259" key="11">
    <source>
        <dbReference type="PROSITE" id="PS50171"/>
    </source>
</evidence>
<dbReference type="PROSITE" id="PS50171">
    <property type="entry name" value="ZF_MATRIN"/>
    <property type="match status" value="1"/>
</dbReference>
<keyword evidence="3 9" id="KW-0863">Zinc-finger</keyword>
<reference evidence="12 13" key="1">
    <citation type="submission" date="2009-11" db="EMBL/GenBank/DDBJ databases">
        <title>Annotation of Allomyces macrogynus ATCC 38327.</title>
        <authorList>
            <consortium name="The Broad Institute Genome Sequencing Platform"/>
            <person name="Russ C."/>
            <person name="Cuomo C."/>
            <person name="Burger G."/>
            <person name="Gray M.W."/>
            <person name="Holland P.W.H."/>
            <person name="King N."/>
            <person name="Lang F.B.F."/>
            <person name="Roger A.J."/>
            <person name="Ruiz-Trillo I."/>
            <person name="Young S.K."/>
            <person name="Zeng Q."/>
            <person name="Gargeya S."/>
            <person name="Fitzgerald M."/>
            <person name="Haas B."/>
            <person name="Abouelleil A."/>
            <person name="Alvarado L."/>
            <person name="Arachchi H.M."/>
            <person name="Berlin A."/>
            <person name="Chapman S.B."/>
            <person name="Gearin G."/>
            <person name="Goldberg J."/>
            <person name="Griggs A."/>
            <person name="Gujja S."/>
            <person name="Hansen M."/>
            <person name="Heiman D."/>
            <person name="Howarth C."/>
            <person name="Larimer J."/>
            <person name="Lui A."/>
            <person name="MacDonald P.J.P."/>
            <person name="McCowen C."/>
            <person name="Montmayeur A."/>
            <person name="Murphy C."/>
            <person name="Neiman D."/>
            <person name="Pearson M."/>
            <person name="Priest M."/>
            <person name="Roberts A."/>
            <person name="Saif S."/>
            <person name="Shea T."/>
            <person name="Sisk P."/>
            <person name="Stolte C."/>
            <person name="Sykes S."/>
            <person name="Wortman J."/>
            <person name="Nusbaum C."/>
            <person name="Birren B."/>
        </authorList>
    </citation>
    <scope>NUCLEOTIDE SEQUENCE [LARGE SCALE GENOMIC DNA]</scope>
    <source>
        <strain evidence="12 13">ATCC 38327</strain>
    </source>
</reference>
<evidence type="ECO:0000313" key="13">
    <source>
        <dbReference type="Proteomes" id="UP000054350"/>
    </source>
</evidence>
<dbReference type="InterPro" id="IPR013085">
    <property type="entry name" value="U1-CZ_Znf_C2H2"/>
</dbReference>
<dbReference type="GO" id="GO:0030627">
    <property type="term" value="F:pre-mRNA 5'-splice site binding"/>
    <property type="evidence" value="ECO:0007669"/>
    <property type="project" value="InterPro"/>
</dbReference>
<dbReference type="Proteomes" id="UP000054350">
    <property type="component" value="Unassembled WGS sequence"/>
</dbReference>
<comment type="similarity">
    <text evidence="9">Belongs to the U1 small nuclear ribonucleoprotein C family.</text>
</comment>
<evidence type="ECO:0000256" key="10">
    <source>
        <dbReference type="SAM" id="MobiDB-lite"/>
    </source>
</evidence>
<gene>
    <name evidence="12" type="ORF">AMAG_13631</name>
</gene>
<reference evidence="13" key="2">
    <citation type="submission" date="2009-11" db="EMBL/GenBank/DDBJ databases">
        <title>The Genome Sequence of Allomyces macrogynus strain ATCC 38327.</title>
        <authorList>
            <consortium name="The Broad Institute Genome Sequencing Platform"/>
            <person name="Russ C."/>
            <person name="Cuomo C."/>
            <person name="Shea T."/>
            <person name="Young S.K."/>
            <person name="Zeng Q."/>
            <person name="Koehrsen M."/>
            <person name="Haas B."/>
            <person name="Borodovsky M."/>
            <person name="Guigo R."/>
            <person name="Alvarado L."/>
            <person name="Berlin A."/>
            <person name="Borenstein D."/>
            <person name="Chen Z."/>
            <person name="Engels R."/>
            <person name="Freedman E."/>
            <person name="Gellesch M."/>
            <person name="Goldberg J."/>
            <person name="Griggs A."/>
            <person name="Gujja S."/>
            <person name="Heiman D."/>
            <person name="Hepburn T."/>
            <person name="Howarth C."/>
            <person name="Jen D."/>
            <person name="Larson L."/>
            <person name="Lewis B."/>
            <person name="Mehta T."/>
            <person name="Park D."/>
            <person name="Pearson M."/>
            <person name="Roberts A."/>
            <person name="Saif S."/>
            <person name="Shenoy N."/>
            <person name="Sisk P."/>
            <person name="Stolte C."/>
            <person name="Sykes S."/>
            <person name="Walk T."/>
            <person name="White J."/>
            <person name="Yandava C."/>
            <person name="Burger G."/>
            <person name="Gray M.W."/>
            <person name="Holland P.W.H."/>
            <person name="King N."/>
            <person name="Lang F.B.F."/>
            <person name="Roger A.J."/>
            <person name="Ruiz-Trillo I."/>
            <person name="Lander E."/>
            <person name="Nusbaum C."/>
        </authorList>
    </citation>
    <scope>NUCLEOTIDE SEQUENCE [LARGE SCALE GENOMIC DNA]</scope>
    <source>
        <strain evidence="13">ATCC 38327</strain>
    </source>
</reference>
<keyword evidence="6 9" id="KW-0539">Nucleus</keyword>
<dbReference type="GO" id="GO:0005685">
    <property type="term" value="C:U1 snRNP"/>
    <property type="evidence" value="ECO:0007669"/>
    <property type="project" value="UniProtKB-UniRule"/>
</dbReference>
<dbReference type="AlphaFoldDB" id="A0A0L0T311"/>
<evidence type="ECO:0000256" key="6">
    <source>
        <dbReference type="ARBA" id="ARBA00023242"/>
    </source>
</evidence>
<dbReference type="EMBL" id="GG745360">
    <property type="protein sequence ID" value="KNE69248.1"/>
    <property type="molecule type" value="Genomic_DNA"/>
</dbReference>
<keyword evidence="2 9" id="KW-0479">Metal-binding</keyword>
<feature type="compositionally biased region" description="Basic and acidic residues" evidence="10">
    <location>
        <begin position="160"/>
        <end position="177"/>
    </location>
</feature>
<proteinExistence type="inferred from homology"/>
<protein>
    <recommendedName>
        <fullName evidence="9">U1 small nuclear ribonucleoprotein C</fullName>
        <shortName evidence="9">U1 snRNP C</shortName>
        <shortName evidence="9">U1-C</shortName>
        <shortName evidence="9">U1C</shortName>
    </recommendedName>
</protein>
<feature type="compositionally biased region" description="Basic residues" evidence="10">
    <location>
        <begin position="86"/>
        <end position="102"/>
    </location>
</feature>
<dbReference type="GO" id="GO:0030619">
    <property type="term" value="F:U1 snRNA binding"/>
    <property type="evidence" value="ECO:0007669"/>
    <property type="project" value="UniProtKB-UniRule"/>
</dbReference>
<dbReference type="InterPro" id="IPR036236">
    <property type="entry name" value="Znf_C2H2_sf"/>
</dbReference>
<dbReference type="Pfam" id="PF06220">
    <property type="entry name" value="zf-U1"/>
    <property type="match status" value="1"/>
</dbReference>
<dbReference type="Gene3D" id="3.30.160.60">
    <property type="entry name" value="Classic Zinc Finger"/>
    <property type="match status" value="1"/>
</dbReference>
<dbReference type="GO" id="GO:0003729">
    <property type="term" value="F:mRNA binding"/>
    <property type="evidence" value="ECO:0007669"/>
    <property type="project" value="UniProtKB-UniRule"/>
</dbReference>
<evidence type="ECO:0000256" key="3">
    <source>
        <dbReference type="ARBA" id="ARBA00022771"/>
    </source>
</evidence>
<dbReference type="HAMAP" id="MF_03153">
    <property type="entry name" value="U1_C"/>
    <property type="match status" value="1"/>
</dbReference>
<dbReference type="SUPFAM" id="SSF57667">
    <property type="entry name" value="beta-beta-alpha zinc fingers"/>
    <property type="match status" value="1"/>
</dbReference>
<feature type="region of interest" description="Disordered" evidence="10">
    <location>
        <begin position="58"/>
        <end position="183"/>
    </location>
</feature>
<evidence type="ECO:0000256" key="2">
    <source>
        <dbReference type="ARBA" id="ARBA00022723"/>
    </source>
</evidence>
<dbReference type="FunFam" id="3.30.160.60:FF:000059">
    <property type="entry name" value="U1 small nuclear ribonucleoprotein C"/>
    <property type="match status" value="1"/>
</dbReference>
<feature type="domain" description="Matrin-type" evidence="11">
    <location>
        <begin position="4"/>
        <end position="36"/>
    </location>
</feature>
<dbReference type="OMA" id="QMRPPLM"/>
<evidence type="ECO:0000256" key="4">
    <source>
        <dbReference type="ARBA" id="ARBA00022833"/>
    </source>
</evidence>
<dbReference type="SMART" id="SM00451">
    <property type="entry name" value="ZnF_U1"/>
    <property type="match status" value="1"/>
</dbReference>
<dbReference type="PANTHER" id="PTHR31148:SF1">
    <property type="entry name" value="U1 SMALL NUCLEAR RIBONUCLEOPROTEIN C"/>
    <property type="match status" value="1"/>
</dbReference>
<keyword evidence="4 9" id="KW-0862">Zinc</keyword>
<dbReference type="GO" id="GO:0000395">
    <property type="term" value="P:mRNA 5'-splice site recognition"/>
    <property type="evidence" value="ECO:0007669"/>
    <property type="project" value="UniProtKB-UniRule"/>
</dbReference>
<dbReference type="VEuPathDB" id="FungiDB:AMAG_13631"/>
<evidence type="ECO:0000313" key="12">
    <source>
        <dbReference type="EMBL" id="KNE69248.1"/>
    </source>
</evidence>
<dbReference type="InterPro" id="IPR000690">
    <property type="entry name" value="Matrin/U1-C_Znf_C2H2"/>
</dbReference>
<evidence type="ECO:0000256" key="5">
    <source>
        <dbReference type="ARBA" id="ARBA00022884"/>
    </source>
</evidence>
<dbReference type="GO" id="GO:0000243">
    <property type="term" value="C:commitment complex"/>
    <property type="evidence" value="ECO:0007669"/>
    <property type="project" value="UniProtKB-UniRule"/>
</dbReference>
<dbReference type="GO" id="GO:0000387">
    <property type="term" value="P:spliceosomal snRNP assembly"/>
    <property type="evidence" value="ECO:0007669"/>
    <property type="project" value="UniProtKB-UniRule"/>
</dbReference>
<dbReference type="eggNOG" id="KOG3454">
    <property type="taxonomic scope" value="Eukaryota"/>
</dbReference>
<dbReference type="GO" id="GO:0008270">
    <property type="term" value="F:zinc ion binding"/>
    <property type="evidence" value="ECO:0007669"/>
    <property type="project" value="UniProtKB-UniRule"/>
</dbReference>
<feature type="compositionally biased region" description="Pro residues" evidence="10">
    <location>
        <begin position="118"/>
        <end position="140"/>
    </location>
</feature>
<keyword evidence="7 9" id="KW-0687">Ribonucleoprotein</keyword>
<comment type="subcellular location">
    <subcellularLocation>
        <location evidence="1 9">Nucleus</location>
    </subcellularLocation>
</comment>
<organism evidence="12 13">
    <name type="scientific">Allomyces macrogynus (strain ATCC 38327)</name>
    <name type="common">Allomyces javanicus var. macrogynus</name>
    <dbReference type="NCBI Taxonomy" id="578462"/>
    <lineage>
        <taxon>Eukaryota</taxon>
        <taxon>Fungi</taxon>
        <taxon>Fungi incertae sedis</taxon>
        <taxon>Blastocladiomycota</taxon>
        <taxon>Blastocladiomycetes</taxon>
        <taxon>Blastocladiales</taxon>
        <taxon>Blastocladiaceae</taxon>
        <taxon>Allomyces</taxon>
    </lineage>
</organism>
<dbReference type="STRING" id="578462.A0A0L0T311"/>
<sequence length="183" mass="20081">MPKYYCDYCDIYLTHDSPSVRRSHNMGWKHIMHVKEYYSELCHDQAQSVIDQIAAAHTRPHGMPPMGGHRGQMGPPPHHGPPGGGFRHHGPPHHGPPHHGPSHHGPPGPPHPHHHRPPPGPPGPPPGMPFHPPGMPPLPQGMPFQSPGMPPLPGSHHHGGRDGGPPKRYHDGDDEPGKRHRPY</sequence>
<dbReference type="OrthoDB" id="76567at2759"/>
<comment type="function">
    <text evidence="9">Component of the spliceosomal U1 snRNP, which is essential for recognition of the pre-mRNA 5' splice-site and the subsequent assembly of the spliceosome. U1-C is directly involved in initial 5' splice-site recognition for both constitutive and regulated alternative splicing. The interaction with the 5' splice-site seems to precede base-pairing between the pre-mRNA and the U1 snRNA. Stimulates commitment or early (E) complex formation by stabilizing the base pairing of the 5' end of the U1 snRNA and the 5' splice-site region.</text>
</comment>
<dbReference type="PANTHER" id="PTHR31148">
    <property type="entry name" value="U1 SMALL NUCLEAR RIBONUCLEOPROTEIN C"/>
    <property type="match status" value="1"/>
</dbReference>
<name>A0A0L0T311_ALLM3</name>
<dbReference type="InterPro" id="IPR003604">
    <property type="entry name" value="Matrin/U1-like-C_Znf_C2H2"/>
</dbReference>
<dbReference type="InterPro" id="IPR017340">
    <property type="entry name" value="U1_snRNP-C"/>
</dbReference>
<evidence type="ECO:0000256" key="9">
    <source>
        <dbReference type="HAMAP-Rule" id="MF_03153"/>
    </source>
</evidence>
<keyword evidence="5 9" id="KW-0694">RNA-binding</keyword>
<accession>A0A0L0T311</accession>
<evidence type="ECO:0000256" key="7">
    <source>
        <dbReference type="ARBA" id="ARBA00023274"/>
    </source>
</evidence>
<keyword evidence="13" id="KW-1185">Reference proteome</keyword>
<dbReference type="GO" id="GO:0071004">
    <property type="term" value="C:U2-type prespliceosome"/>
    <property type="evidence" value="ECO:0007669"/>
    <property type="project" value="UniProtKB-UniRule"/>
</dbReference>
<comment type="subunit">
    <text evidence="9">U1 snRNP is composed of the 7 core Sm proteins B/B', D1, D2, D3, E, F and G that assemble in a heptameric protein ring on the Sm site of the small nuclear RNA to form the core snRNP, and at least 3 U1 snRNP-specific proteins U1-70K, U1-A and U1-C. U1-C interacts with U1 snRNA and the 5' splice-site region of the pre-mRNA.</text>
</comment>
<evidence type="ECO:0000256" key="8">
    <source>
        <dbReference type="ARBA" id="ARBA00046357"/>
    </source>
</evidence>
<comment type="subunit">
    <text evidence="8">Component of the U1 snRNP. The U1 snRNP is composed of the U1 snRNA and the 7 core Sm proteins SNRPB, SNRPD1, SNRPD2, SNRPD3, SNRPE, SNRPF and SNRPG that assemble in a heptameric protein ring on the Sm site of the small nuclear RNA to form the core snRNP, and at least 3 U1 snRNP-specific proteins SNRNP70/U1-70K, SNRPA/U1-A and SNRPC/U1-C. SNRPC/U1-C interacts with U1 snRNA and the 5' splice-site region of the pre-mRNA. Interacts (via N-terminus) with TIA1 (via C-terminus); thereby promoting spliceosomal U1 snRNP recruitment to 5' splice sites.</text>
</comment>
<dbReference type="PIRSF" id="PIRSF037969">
    <property type="entry name" value="U1_snRNP-C"/>
    <property type="match status" value="1"/>
</dbReference>
<evidence type="ECO:0000256" key="1">
    <source>
        <dbReference type="ARBA" id="ARBA00004123"/>
    </source>
</evidence>